<protein>
    <submittedName>
        <fullName evidence="2">NYN domain-containing protein</fullName>
    </submittedName>
</protein>
<name>A0AAW9PZT5_9BURK</name>
<dbReference type="Pfam" id="PF01936">
    <property type="entry name" value="NYN"/>
    <property type="match status" value="1"/>
</dbReference>
<keyword evidence="3" id="KW-1185">Reference proteome</keyword>
<evidence type="ECO:0000313" key="3">
    <source>
        <dbReference type="Proteomes" id="UP001336250"/>
    </source>
</evidence>
<dbReference type="PANTHER" id="PTHR35811:SF1">
    <property type="entry name" value="HTH OST-TYPE DOMAIN-CONTAINING PROTEIN"/>
    <property type="match status" value="1"/>
</dbReference>
<dbReference type="GO" id="GO:0004540">
    <property type="term" value="F:RNA nuclease activity"/>
    <property type="evidence" value="ECO:0007669"/>
    <property type="project" value="InterPro"/>
</dbReference>
<gene>
    <name evidence="2" type="ORF">V4F39_05365</name>
</gene>
<reference evidence="2 3" key="1">
    <citation type="submission" date="2024-02" db="EMBL/GenBank/DDBJ databases">
        <title>Genome sequence of Aquincola sp. MAHUQ-54.</title>
        <authorList>
            <person name="Huq M.A."/>
        </authorList>
    </citation>
    <scope>NUCLEOTIDE SEQUENCE [LARGE SCALE GENOMIC DNA]</scope>
    <source>
        <strain evidence="2 3">MAHUQ-54</strain>
    </source>
</reference>
<evidence type="ECO:0000313" key="2">
    <source>
        <dbReference type="EMBL" id="MEF7613333.1"/>
    </source>
</evidence>
<comment type="caution">
    <text evidence="2">The sequence shown here is derived from an EMBL/GenBank/DDBJ whole genome shotgun (WGS) entry which is preliminary data.</text>
</comment>
<dbReference type="AlphaFoldDB" id="A0AAW9PZT5"/>
<dbReference type="Proteomes" id="UP001336250">
    <property type="component" value="Unassembled WGS sequence"/>
</dbReference>
<dbReference type="InterPro" id="IPR025605">
    <property type="entry name" value="OST-HTH/LOTUS_dom"/>
</dbReference>
<dbReference type="InterPro" id="IPR041966">
    <property type="entry name" value="LOTUS-like"/>
</dbReference>
<dbReference type="CDD" id="cd10146">
    <property type="entry name" value="LabA_like_C"/>
    <property type="match status" value="1"/>
</dbReference>
<dbReference type="EMBL" id="JAZIBG010000017">
    <property type="protein sequence ID" value="MEF7613333.1"/>
    <property type="molecule type" value="Genomic_DNA"/>
</dbReference>
<dbReference type="RefSeq" id="WP_332288276.1">
    <property type="nucleotide sequence ID" value="NZ_JAZIBG010000017.1"/>
</dbReference>
<feature type="domain" description="HTH OST-type" evidence="1">
    <location>
        <begin position="200"/>
        <end position="275"/>
    </location>
</feature>
<dbReference type="InterPro" id="IPR021139">
    <property type="entry name" value="NYN"/>
</dbReference>
<sequence>MNDNDSSDGASVALYWDFENLHASLVEAAFGEGTYGKPDGRFKVQEPLVSVQAVLELAASFGPVAINRAYCNWQYFGRYRDALLQGAVELIQLFPPGASAKNGADIKLCLDAAEDISRFAHIGTVLIVGGDSDYMPVAQKIKAAGRRLVGIGTRRSTNRHWAKSCHEFRYYDSLVAEEAAAPTDAAPAADQPPPTAEQVAAATVERAVKLLAETKGDPWVNKAPIFNMVKRLDPTFDPKEFGHATFSAMLKTLEGSMFETRRGEFDVQLRLKARADPGTPGM</sequence>
<organism evidence="2 3">
    <name type="scientific">Aquincola agrisoli</name>
    <dbReference type="NCBI Taxonomy" id="3119538"/>
    <lineage>
        <taxon>Bacteria</taxon>
        <taxon>Pseudomonadati</taxon>
        <taxon>Pseudomonadota</taxon>
        <taxon>Betaproteobacteria</taxon>
        <taxon>Burkholderiales</taxon>
        <taxon>Sphaerotilaceae</taxon>
        <taxon>Aquincola</taxon>
    </lineage>
</organism>
<proteinExistence type="predicted"/>
<accession>A0AAW9PZT5</accession>
<dbReference type="Gene3D" id="3.40.50.1010">
    <property type="entry name" value="5'-nuclease"/>
    <property type="match status" value="1"/>
</dbReference>
<dbReference type="PROSITE" id="PS51644">
    <property type="entry name" value="HTH_OST"/>
    <property type="match status" value="1"/>
</dbReference>
<dbReference type="Gene3D" id="3.30.420.610">
    <property type="entry name" value="LOTUS domain-like"/>
    <property type="match status" value="1"/>
</dbReference>
<dbReference type="CDD" id="cd11297">
    <property type="entry name" value="PIN_LabA-like_N_1"/>
    <property type="match status" value="1"/>
</dbReference>
<evidence type="ECO:0000259" key="1">
    <source>
        <dbReference type="PROSITE" id="PS51644"/>
    </source>
</evidence>
<dbReference type="Pfam" id="PF12872">
    <property type="entry name" value="OST-HTH"/>
    <property type="match status" value="1"/>
</dbReference>
<dbReference type="PANTHER" id="PTHR35811">
    <property type="entry name" value="SLR1870 PROTEIN"/>
    <property type="match status" value="1"/>
</dbReference>